<gene>
    <name evidence="2" type="ORF">C884_00343</name>
</gene>
<dbReference type="RefSeq" id="WP_006214759.1">
    <property type="nucleotide sequence ID" value="NZ_ANHZ02000012.1"/>
</dbReference>
<evidence type="ECO:0000256" key="1">
    <source>
        <dbReference type="SAM" id="MobiDB-lite"/>
    </source>
</evidence>
<protein>
    <submittedName>
        <fullName evidence="2">Uncharacterized protein</fullName>
    </submittedName>
</protein>
<dbReference type="AlphaFoldDB" id="M2YD44"/>
<reference evidence="2 3" key="1">
    <citation type="journal article" date="2014" name="Genome Announc.">
        <title>Draft Genome Sequence of Kocuria palustris PEL.</title>
        <authorList>
            <person name="Sharma G."/>
            <person name="Khatri I."/>
            <person name="Subramanian S."/>
        </authorList>
    </citation>
    <scope>NUCLEOTIDE SEQUENCE [LARGE SCALE GENOMIC DNA]</scope>
    <source>
        <strain evidence="2 3">PEL</strain>
    </source>
</reference>
<comment type="caution">
    <text evidence="2">The sequence shown here is derived from an EMBL/GenBank/DDBJ whole genome shotgun (WGS) entry which is preliminary data.</text>
</comment>
<evidence type="ECO:0000313" key="2">
    <source>
        <dbReference type="EMBL" id="EME36549.1"/>
    </source>
</evidence>
<name>M2YD44_9MICC</name>
<dbReference type="Proteomes" id="UP000009877">
    <property type="component" value="Unassembled WGS sequence"/>
</dbReference>
<proteinExistence type="predicted"/>
<organism evidence="2 3">
    <name type="scientific">Kocuria palustris PEL</name>
    <dbReference type="NCBI Taxonomy" id="1236550"/>
    <lineage>
        <taxon>Bacteria</taxon>
        <taxon>Bacillati</taxon>
        <taxon>Actinomycetota</taxon>
        <taxon>Actinomycetes</taxon>
        <taxon>Micrococcales</taxon>
        <taxon>Micrococcaceae</taxon>
        <taxon>Kocuria</taxon>
    </lineage>
</organism>
<dbReference type="EMBL" id="ANHZ02000012">
    <property type="protein sequence ID" value="EME36549.1"/>
    <property type="molecule type" value="Genomic_DNA"/>
</dbReference>
<evidence type="ECO:0000313" key="3">
    <source>
        <dbReference type="Proteomes" id="UP000009877"/>
    </source>
</evidence>
<sequence length="144" mass="15191">MAQRKSSKAVEARARARELAAESMEREKRMLSAAETYLVAAAEVAEVADWEAAQIEKVREQAAMKRTEAERGSREAVAALLAEGISKRDAAARLGVPVREVGRLAATDEAASANGADEHGAAASSDEDDPGSEQGRSVGVDPEQ</sequence>
<accession>M2YD44</accession>
<feature type="region of interest" description="Disordered" evidence="1">
    <location>
        <begin position="107"/>
        <end position="144"/>
    </location>
</feature>
<keyword evidence="3" id="KW-1185">Reference proteome</keyword>